<keyword evidence="2" id="KW-0812">Transmembrane</keyword>
<feature type="transmembrane region" description="Helical" evidence="2">
    <location>
        <begin position="455"/>
        <end position="475"/>
    </location>
</feature>
<name>A0AA39XTT9_9PEZI</name>
<feature type="transmembrane region" description="Helical" evidence="2">
    <location>
        <begin position="176"/>
        <end position="197"/>
    </location>
</feature>
<keyword evidence="2" id="KW-0472">Membrane</keyword>
<keyword evidence="4" id="KW-0012">Acyltransferase</keyword>
<feature type="transmembrane region" description="Helical" evidence="2">
    <location>
        <begin position="398"/>
        <end position="417"/>
    </location>
</feature>
<evidence type="ECO:0000256" key="2">
    <source>
        <dbReference type="SAM" id="Phobius"/>
    </source>
</evidence>
<feature type="compositionally biased region" description="Basic and acidic residues" evidence="1">
    <location>
        <begin position="9"/>
        <end position="27"/>
    </location>
</feature>
<keyword evidence="4" id="KW-0808">Transferase</keyword>
<proteinExistence type="predicted"/>
<dbReference type="AlphaFoldDB" id="A0AA39XTT9"/>
<feature type="region of interest" description="Disordered" evidence="1">
    <location>
        <begin position="1"/>
        <end position="30"/>
    </location>
</feature>
<organism evidence="4 5">
    <name type="scientific">Cercophora newfieldiana</name>
    <dbReference type="NCBI Taxonomy" id="92897"/>
    <lineage>
        <taxon>Eukaryota</taxon>
        <taxon>Fungi</taxon>
        <taxon>Dikarya</taxon>
        <taxon>Ascomycota</taxon>
        <taxon>Pezizomycotina</taxon>
        <taxon>Sordariomycetes</taxon>
        <taxon>Sordariomycetidae</taxon>
        <taxon>Sordariales</taxon>
        <taxon>Lasiosphaeriaceae</taxon>
        <taxon>Cercophora</taxon>
    </lineage>
</organism>
<evidence type="ECO:0000313" key="5">
    <source>
        <dbReference type="Proteomes" id="UP001174936"/>
    </source>
</evidence>
<evidence type="ECO:0000256" key="1">
    <source>
        <dbReference type="SAM" id="MobiDB-lite"/>
    </source>
</evidence>
<evidence type="ECO:0000259" key="3">
    <source>
        <dbReference type="Pfam" id="PF01757"/>
    </source>
</evidence>
<dbReference type="PANTHER" id="PTHR23028">
    <property type="entry name" value="ACETYLTRANSFERASE"/>
    <property type="match status" value="1"/>
</dbReference>
<comment type="caution">
    <text evidence="4">The sequence shown here is derived from an EMBL/GenBank/DDBJ whole genome shotgun (WGS) entry which is preliminary data.</text>
</comment>
<sequence length="503" mass="56992">MPSDVEEAPEAKEWEDNNHNGQADRRLGGGAPWKALKSALTSGLLRSLLLCPTRPGGASGPSSSPSDKKLRPTAYLDGLRGFAAFIVYWHHHELWARRKGDVEFLEYGFGHGGQHYFASFPGVRTFFGGGHFAVSTFFVISGYVLSTKPMSLIHAGDQAKLADNLGSALFRRWLRLYIPLIAVTFIYMTSWHFGFWIDGAKPKPTYGQELWSWYAELKNFSFVFNGGGEPWFTYGFHLWSIPVEFRGSIVVYTVLQALARCTRNARLWLETGLVFYFLYIADGWYCALFVSGVLLCDLDLLAAKDNLPAFFGKLEPHKKALFYAALAVSFYLGGVPAPSADLKNLREAGGWYYLSFLKPQAVFDYKWFYLFWAATLLVASIPRIPWLRRFFETRFCQFLGRVSFALYLVHGPVLWILGERMYALVGWETDARKEHIPNWLGTFPLPQIGPKGLEVAFLLPHLILLPATFYCAEVVTRMFDEPSVRFPQWLYRKTSGRPAGLPG</sequence>
<protein>
    <submittedName>
        <fullName evidence="4">Acyltransferase family-domain-containing protein</fullName>
    </submittedName>
</protein>
<dbReference type="InterPro" id="IPR002656">
    <property type="entry name" value="Acyl_transf_3_dom"/>
</dbReference>
<gene>
    <name evidence="4" type="ORF">B0T16DRAFT_423351</name>
</gene>
<evidence type="ECO:0000313" key="4">
    <source>
        <dbReference type="EMBL" id="KAK0639536.1"/>
    </source>
</evidence>
<feature type="transmembrane region" description="Helical" evidence="2">
    <location>
        <begin position="367"/>
        <end position="386"/>
    </location>
</feature>
<dbReference type="Pfam" id="PF01757">
    <property type="entry name" value="Acyl_transf_3"/>
    <property type="match status" value="1"/>
</dbReference>
<feature type="transmembrane region" description="Helical" evidence="2">
    <location>
        <begin position="273"/>
        <end position="300"/>
    </location>
</feature>
<feature type="domain" description="Acyltransferase 3" evidence="3">
    <location>
        <begin position="74"/>
        <end position="440"/>
    </location>
</feature>
<dbReference type="PANTHER" id="PTHR23028:SF125">
    <property type="entry name" value="ACYLTRANSFERASE"/>
    <property type="match status" value="1"/>
</dbReference>
<dbReference type="Proteomes" id="UP001174936">
    <property type="component" value="Unassembled WGS sequence"/>
</dbReference>
<dbReference type="GO" id="GO:0016747">
    <property type="term" value="F:acyltransferase activity, transferring groups other than amino-acyl groups"/>
    <property type="evidence" value="ECO:0007669"/>
    <property type="project" value="InterPro"/>
</dbReference>
<accession>A0AA39XTT9</accession>
<dbReference type="InterPro" id="IPR050879">
    <property type="entry name" value="Acyltransferase_3"/>
</dbReference>
<dbReference type="EMBL" id="JAULSV010000007">
    <property type="protein sequence ID" value="KAK0639536.1"/>
    <property type="molecule type" value="Genomic_DNA"/>
</dbReference>
<reference evidence="4" key="1">
    <citation type="submission" date="2023-06" db="EMBL/GenBank/DDBJ databases">
        <title>Genome-scale phylogeny and comparative genomics of the fungal order Sordariales.</title>
        <authorList>
            <consortium name="Lawrence Berkeley National Laboratory"/>
            <person name="Hensen N."/>
            <person name="Bonometti L."/>
            <person name="Westerberg I."/>
            <person name="Brannstrom I.O."/>
            <person name="Guillou S."/>
            <person name="Cros-Aarteil S."/>
            <person name="Calhoun S."/>
            <person name="Haridas S."/>
            <person name="Kuo A."/>
            <person name="Mondo S."/>
            <person name="Pangilinan J."/>
            <person name="Riley R."/>
            <person name="Labutti K."/>
            <person name="Andreopoulos B."/>
            <person name="Lipzen A."/>
            <person name="Chen C."/>
            <person name="Yanf M."/>
            <person name="Daum C."/>
            <person name="Ng V."/>
            <person name="Clum A."/>
            <person name="Steindorff A."/>
            <person name="Ohm R."/>
            <person name="Martin F."/>
            <person name="Silar P."/>
            <person name="Natvig D."/>
            <person name="Lalanne C."/>
            <person name="Gautier V."/>
            <person name="Ament-Velasquez S.L."/>
            <person name="Kruys A."/>
            <person name="Hutchinson M.I."/>
            <person name="Powell A.J."/>
            <person name="Barry K."/>
            <person name="Miller A.N."/>
            <person name="Grigoriev I.V."/>
            <person name="Debuchy R."/>
            <person name="Gladieux P."/>
            <person name="Thoren M.H."/>
            <person name="Johannesson H."/>
        </authorList>
    </citation>
    <scope>NUCLEOTIDE SEQUENCE</scope>
    <source>
        <strain evidence="4">SMH2532-1</strain>
    </source>
</reference>
<keyword evidence="5" id="KW-1185">Reference proteome</keyword>
<keyword evidence="2" id="KW-1133">Transmembrane helix</keyword>
<feature type="transmembrane region" description="Helical" evidence="2">
    <location>
        <begin position="126"/>
        <end position="145"/>
    </location>
</feature>